<dbReference type="eggNOG" id="COG0671">
    <property type="taxonomic scope" value="Bacteria"/>
</dbReference>
<sequence>MNTSNASNDVLGNLRRRAARPAIRLLLIAALAALIAVVPLGLMLKRSASDYAAEMAMLAEIQRVPAWLVVVSKACAALYAPMVMGPVMAVLVGVVLWRSRNVRAAVCVALVAATPLAMTFAVKLIVRRNRPATPLGVLAHDPSFPSGHVATAVALSALLFAIMRMRANVRKAHGVELSPRGQWVLSGFAAVLLVLPVVVAASRLILGVHYPTDVLTSLVLCSLISASAYCLFAPENAMQIA</sequence>
<keyword evidence="1" id="KW-0472">Membrane</keyword>
<feature type="transmembrane region" description="Helical" evidence="1">
    <location>
        <begin position="104"/>
        <end position="126"/>
    </location>
</feature>
<dbReference type="RefSeq" id="WP_024464098.1">
    <property type="nucleotide sequence ID" value="NZ_CP062939.1"/>
</dbReference>
<dbReference type="SUPFAM" id="SSF48317">
    <property type="entry name" value="Acid phosphatase/Vanadium-dependent haloperoxidase"/>
    <property type="match status" value="1"/>
</dbReference>
<evidence type="ECO:0000256" key="1">
    <source>
        <dbReference type="SAM" id="Phobius"/>
    </source>
</evidence>
<feature type="transmembrane region" description="Helical" evidence="1">
    <location>
        <begin position="214"/>
        <end position="232"/>
    </location>
</feature>
<dbReference type="EMBL" id="JGZR01000001">
    <property type="protein sequence ID" value="KFJ05184.1"/>
    <property type="molecule type" value="Genomic_DNA"/>
</dbReference>
<dbReference type="InterPro" id="IPR036938">
    <property type="entry name" value="PAP2/HPO_sf"/>
</dbReference>
<evidence type="ECO:0000313" key="3">
    <source>
        <dbReference type="EMBL" id="KFJ05184.1"/>
    </source>
</evidence>
<reference evidence="3 4" key="1">
    <citation type="submission" date="2014-03" db="EMBL/GenBank/DDBJ databases">
        <title>Genomics of Bifidobacteria.</title>
        <authorList>
            <person name="Ventura M."/>
            <person name="Milani C."/>
            <person name="Lugli G.A."/>
        </authorList>
    </citation>
    <scope>NUCLEOTIDE SEQUENCE [LARGE SCALE GENOMIC DNA]</scope>
    <source>
        <strain evidence="3 4">LMG 11597</strain>
    </source>
</reference>
<keyword evidence="1" id="KW-1133">Transmembrane helix</keyword>
<keyword evidence="1" id="KW-0812">Transmembrane</keyword>
<feature type="transmembrane region" description="Helical" evidence="1">
    <location>
        <begin position="25"/>
        <end position="44"/>
    </location>
</feature>
<dbReference type="InterPro" id="IPR000326">
    <property type="entry name" value="PAP2/HPO"/>
</dbReference>
<name>A0A087EBN3_9BIFI</name>
<keyword evidence="4" id="KW-1185">Reference proteome</keyword>
<dbReference type="Proteomes" id="UP000029055">
    <property type="component" value="Unassembled WGS sequence"/>
</dbReference>
<comment type="caution">
    <text evidence="3">The sequence shown here is derived from an EMBL/GenBank/DDBJ whole genome shotgun (WGS) entry which is preliminary data.</text>
</comment>
<feature type="transmembrane region" description="Helical" evidence="1">
    <location>
        <begin position="64"/>
        <end position="97"/>
    </location>
</feature>
<dbReference type="OrthoDB" id="9789113at2"/>
<dbReference type="Gene3D" id="1.20.144.10">
    <property type="entry name" value="Phosphatidic acid phosphatase type 2/haloperoxidase"/>
    <property type="match status" value="1"/>
</dbReference>
<feature type="domain" description="Phosphatidic acid phosphatase type 2/haloperoxidase" evidence="2">
    <location>
        <begin position="104"/>
        <end position="229"/>
    </location>
</feature>
<dbReference type="PANTHER" id="PTHR14969:SF13">
    <property type="entry name" value="AT30094P"/>
    <property type="match status" value="1"/>
</dbReference>
<protein>
    <submittedName>
        <fullName evidence="3">PAP2 family protein</fullName>
    </submittedName>
</protein>
<organism evidence="3 4">
    <name type="scientific">Bifidobacterium subtile</name>
    <dbReference type="NCBI Taxonomy" id="77635"/>
    <lineage>
        <taxon>Bacteria</taxon>
        <taxon>Bacillati</taxon>
        <taxon>Actinomycetota</taxon>
        <taxon>Actinomycetes</taxon>
        <taxon>Bifidobacteriales</taxon>
        <taxon>Bifidobacteriaceae</taxon>
        <taxon>Bifidobacterium</taxon>
    </lineage>
</organism>
<dbReference type="AlphaFoldDB" id="A0A087EBN3"/>
<evidence type="ECO:0000259" key="2">
    <source>
        <dbReference type="SMART" id="SM00014"/>
    </source>
</evidence>
<feature type="transmembrane region" description="Helical" evidence="1">
    <location>
        <begin position="146"/>
        <end position="163"/>
    </location>
</feature>
<dbReference type="STRING" id="77635.BISU_1302"/>
<dbReference type="Pfam" id="PF01569">
    <property type="entry name" value="PAP2"/>
    <property type="match status" value="1"/>
</dbReference>
<proteinExistence type="predicted"/>
<evidence type="ECO:0000313" key="4">
    <source>
        <dbReference type="Proteomes" id="UP000029055"/>
    </source>
</evidence>
<accession>A0A087EBN3</accession>
<dbReference type="SMART" id="SM00014">
    <property type="entry name" value="acidPPc"/>
    <property type="match status" value="1"/>
</dbReference>
<dbReference type="PANTHER" id="PTHR14969">
    <property type="entry name" value="SPHINGOSINE-1-PHOSPHATE PHOSPHOHYDROLASE"/>
    <property type="match status" value="1"/>
</dbReference>
<gene>
    <name evidence="3" type="ORF">BISU_1302</name>
</gene>
<feature type="transmembrane region" description="Helical" evidence="1">
    <location>
        <begin position="183"/>
        <end position="208"/>
    </location>
</feature>